<accession>A0ABS6E997</accession>
<feature type="domain" description="YokE-like PH" evidence="1">
    <location>
        <begin position="35"/>
        <end position="136"/>
    </location>
</feature>
<evidence type="ECO:0000259" key="1">
    <source>
        <dbReference type="Pfam" id="PF14470"/>
    </source>
</evidence>
<gene>
    <name evidence="2" type="ORF">KQI42_15915</name>
</gene>
<dbReference type="EMBL" id="JAHLPM010000015">
    <property type="protein sequence ID" value="MBU5439502.1"/>
    <property type="molecule type" value="Genomic_DNA"/>
</dbReference>
<comment type="caution">
    <text evidence="2">The sequence shown here is derived from an EMBL/GenBank/DDBJ whole genome shotgun (WGS) entry which is preliminary data.</text>
</comment>
<sequence>MRADIKTALEKNKEINRLFNTFGFKKNYERIENYLSEDETVLYIRNGNVKIDNSGELKESGFSIKDKTPVILAITDKRVLIYFRVLFDEKLEQIPIKEIRTFDFKRNGLTSSVFRITSLTKSVDLDLTCNADEVKLLNDTLLTLIK</sequence>
<organism evidence="2 3">
    <name type="scientific">Tissierella simiarum</name>
    <dbReference type="NCBI Taxonomy" id="2841534"/>
    <lineage>
        <taxon>Bacteria</taxon>
        <taxon>Bacillati</taxon>
        <taxon>Bacillota</taxon>
        <taxon>Tissierellia</taxon>
        <taxon>Tissierellales</taxon>
        <taxon>Tissierellaceae</taxon>
        <taxon>Tissierella</taxon>
    </lineage>
</organism>
<keyword evidence="3" id="KW-1185">Reference proteome</keyword>
<evidence type="ECO:0000313" key="2">
    <source>
        <dbReference type="EMBL" id="MBU5439502.1"/>
    </source>
</evidence>
<protein>
    <submittedName>
        <fullName evidence="2">PH domain-containing protein</fullName>
    </submittedName>
</protein>
<name>A0ABS6E997_9FIRM</name>
<dbReference type="RefSeq" id="WP_216521208.1">
    <property type="nucleotide sequence ID" value="NZ_JAHLPM010000015.1"/>
</dbReference>
<dbReference type="Pfam" id="PF14470">
    <property type="entry name" value="bPH_3"/>
    <property type="match status" value="1"/>
</dbReference>
<evidence type="ECO:0000313" key="3">
    <source>
        <dbReference type="Proteomes" id="UP000749471"/>
    </source>
</evidence>
<dbReference type="Proteomes" id="UP000749471">
    <property type="component" value="Unassembled WGS sequence"/>
</dbReference>
<reference evidence="2 3" key="1">
    <citation type="submission" date="2021-06" db="EMBL/GenBank/DDBJ databases">
        <authorList>
            <person name="Sun Q."/>
            <person name="Li D."/>
        </authorList>
    </citation>
    <scope>NUCLEOTIDE SEQUENCE [LARGE SCALE GENOMIC DNA]</scope>
    <source>
        <strain evidence="2 3">MSJ-40</strain>
    </source>
</reference>
<dbReference type="InterPro" id="IPR039519">
    <property type="entry name" value="YokE-like_PH"/>
</dbReference>
<proteinExistence type="predicted"/>